<dbReference type="EMBL" id="BONF01000042">
    <property type="protein sequence ID" value="GIF84965.1"/>
    <property type="molecule type" value="Genomic_DNA"/>
</dbReference>
<dbReference type="InterPro" id="IPR029787">
    <property type="entry name" value="Nucleotide_cyclase"/>
</dbReference>
<feature type="transmembrane region" description="Helical" evidence="1">
    <location>
        <begin position="62"/>
        <end position="84"/>
    </location>
</feature>
<keyword evidence="1" id="KW-0472">Membrane</keyword>
<dbReference type="InterPro" id="IPR043128">
    <property type="entry name" value="Rev_trsase/Diguanyl_cyclase"/>
</dbReference>
<feature type="transmembrane region" description="Helical" evidence="1">
    <location>
        <begin position="153"/>
        <end position="177"/>
    </location>
</feature>
<dbReference type="CDD" id="cd00077">
    <property type="entry name" value="HDc"/>
    <property type="match status" value="1"/>
</dbReference>
<proteinExistence type="predicted"/>
<keyword evidence="1" id="KW-0812">Transmembrane</keyword>
<dbReference type="PANTHER" id="PTHR45138">
    <property type="entry name" value="REGULATORY COMPONENTS OF SENSORY TRANSDUCTION SYSTEM"/>
    <property type="match status" value="1"/>
</dbReference>
<evidence type="ECO:0000256" key="1">
    <source>
        <dbReference type="SAM" id="Phobius"/>
    </source>
</evidence>
<dbReference type="Pfam" id="PF13487">
    <property type="entry name" value="HD_5"/>
    <property type="match status" value="1"/>
</dbReference>
<name>A0A8J3NNK8_9ACTN</name>
<feature type="transmembrane region" description="Helical" evidence="1">
    <location>
        <begin position="32"/>
        <end position="50"/>
    </location>
</feature>
<evidence type="ECO:0008006" key="6">
    <source>
        <dbReference type="Google" id="ProtNLM"/>
    </source>
</evidence>
<evidence type="ECO:0000313" key="4">
    <source>
        <dbReference type="EMBL" id="GIF84965.1"/>
    </source>
</evidence>
<dbReference type="SMART" id="SM00471">
    <property type="entry name" value="HDc"/>
    <property type="match status" value="1"/>
</dbReference>
<dbReference type="PROSITE" id="PS51832">
    <property type="entry name" value="HD_GYP"/>
    <property type="match status" value="1"/>
</dbReference>
<feature type="transmembrane region" description="Helical" evidence="1">
    <location>
        <begin position="125"/>
        <end position="147"/>
    </location>
</feature>
<feature type="transmembrane region" description="Helical" evidence="1">
    <location>
        <begin position="189"/>
        <end position="209"/>
    </location>
</feature>
<protein>
    <recommendedName>
        <fullName evidence="6">Diguanylate cyclase</fullName>
    </recommendedName>
</protein>
<dbReference type="CDD" id="cd01949">
    <property type="entry name" value="GGDEF"/>
    <property type="match status" value="1"/>
</dbReference>
<dbReference type="InterPro" id="IPR003607">
    <property type="entry name" value="HD/PDEase_dom"/>
</dbReference>
<dbReference type="NCBIfam" id="TIGR00254">
    <property type="entry name" value="GGDEF"/>
    <property type="match status" value="1"/>
</dbReference>
<evidence type="ECO:0000313" key="5">
    <source>
        <dbReference type="Proteomes" id="UP000601223"/>
    </source>
</evidence>
<evidence type="ECO:0000259" key="2">
    <source>
        <dbReference type="PROSITE" id="PS50887"/>
    </source>
</evidence>
<dbReference type="InterPro" id="IPR050469">
    <property type="entry name" value="Diguanylate_Cyclase"/>
</dbReference>
<dbReference type="GO" id="GO:0005886">
    <property type="term" value="C:plasma membrane"/>
    <property type="evidence" value="ECO:0007669"/>
    <property type="project" value="TreeGrafter"/>
</dbReference>
<gene>
    <name evidence="4" type="ORF">Cba03nite_63140</name>
</gene>
<dbReference type="Pfam" id="PF00990">
    <property type="entry name" value="GGDEF"/>
    <property type="match status" value="1"/>
</dbReference>
<feature type="transmembrane region" description="Helical" evidence="1">
    <location>
        <begin position="282"/>
        <end position="300"/>
    </location>
</feature>
<dbReference type="AlphaFoldDB" id="A0A8J3NNK8"/>
<dbReference type="Gene3D" id="3.30.70.270">
    <property type="match status" value="1"/>
</dbReference>
<dbReference type="SMART" id="SM00267">
    <property type="entry name" value="GGDEF"/>
    <property type="match status" value="1"/>
</dbReference>
<reference evidence="4 5" key="1">
    <citation type="submission" date="2021-01" db="EMBL/GenBank/DDBJ databases">
        <title>Whole genome shotgun sequence of Catellatospora bangladeshensis NBRC 107357.</title>
        <authorList>
            <person name="Komaki H."/>
            <person name="Tamura T."/>
        </authorList>
    </citation>
    <scope>NUCLEOTIDE SEQUENCE [LARGE SCALE GENOMIC DNA]</scope>
    <source>
        <strain evidence="4 5">NBRC 107357</strain>
    </source>
</reference>
<keyword evidence="1" id="KW-1133">Transmembrane helix</keyword>
<feature type="transmembrane region" description="Helical" evidence="1">
    <location>
        <begin position="253"/>
        <end position="276"/>
    </location>
</feature>
<accession>A0A8J3NNK8</accession>
<dbReference type="GO" id="GO:0052621">
    <property type="term" value="F:diguanylate cyclase activity"/>
    <property type="evidence" value="ECO:0007669"/>
    <property type="project" value="TreeGrafter"/>
</dbReference>
<dbReference type="InterPro" id="IPR037522">
    <property type="entry name" value="HD_GYP_dom"/>
</dbReference>
<dbReference type="GO" id="GO:1902201">
    <property type="term" value="P:negative regulation of bacterial-type flagellum-dependent cell motility"/>
    <property type="evidence" value="ECO:0007669"/>
    <property type="project" value="TreeGrafter"/>
</dbReference>
<feature type="transmembrane region" description="Helical" evidence="1">
    <location>
        <begin position="96"/>
        <end position="118"/>
    </location>
</feature>
<dbReference type="GO" id="GO:0043709">
    <property type="term" value="P:cell adhesion involved in single-species biofilm formation"/>
    <property type="evidence" value="ECO:0007669"/>
    <property type="project" value="TreeGrafter"/>
</dbReference>
<dbReference type="FunFam" id="3.30.70.270:FF:000001">
    <property type="entry name" value="Diguanylate cyclase domain protein"/>
    <property type="match status" value="1"/>
</dbReference>
<organism evidence="4 5">
    <name type="scientific">Catellatospora bangladeshensis</name>
    <dbReference type="NCBI Taxonomy" id="310355"/>
    <lineage>
        <taxon>Bacteria</taxon>
        <taxon>Bacillati</taxon>
        <taxon>Actinomycetota</taxon>
        <taxon>Actinomycetes</taxon>
        <taxon>Micromonosporales</taxon>
        <taxon>Micromonosporaceae</taxon>
        <taxon>Catellatospora</taxon>
    </lineage>
</organism>
<dbReference type="SUPFAM" id="SSF109604">
    <property type="entry name" value="HD-domain/PDEase-like"/>
    <property type="match status" value="1"/>
</dbReference>
<dbReference type="Proteomes" id="UP000601223">
    <property type="component" value="Unassembled WGS sequence"/>
</dbReference>
<dbReference type="PROSITE" id="PS50887">
    <property type="entry name" value="GGDEF"/>
    <property type="match status" value="1"/>
</dbReference>
<dbReference type="SUPFAM" id="SSF55073">
    <property type="entry name" value="Nucleotide cyclase"/>
    <property type="match status" value="1"/>
</dbReference>
<feature type="domain" description="GGDEF" evidence="2">
    <location>
        <begin position="346"/>
        <end position="483"/>
    </location>
</feature>
<dbReference type="PANTHER" id="PTHR45138:SF9">
    <property type="entry name" value="DIGUANYLATE CYCLASE DGCM-RELATED"/>
    <property type="match status" value="1"/>
</dbReference>
<comment type="caution">
    <text evidence="4">The sequence shown here is derived from an EMBL/GenBank/DDBJ whole genome shotgun (WGS) entry which is preliminary data.</text>
</comment>
<keyword evidence="5" id="KW-1185">Reference proteome</keyword>
<sequence length="691" mass="73550">MIVAGVAWLGCYAALLNYSRDMPELARFVGEVLYLVPIIACTGLAVFAARRTRQRVRIAWRMLVVSNALWLLGESIWAVYSYVHPEGPPVPSLADAAYLASYAVALPAIVVGLGLGVVGRGQGLLDALLVAAGAGAIGWQMIIAPLVPEDWTAAALITFLYPVFSVSMVSILVAVLLSGTQHVPRSMIVVGAAFGLAGITDGAYAYLTAVRSYESWSWVNLGWQTEAVLLCVAAVTAAGRREGDEPGAADPDITFLPAVVAVLAVGALAVADLILVGRLSEVTLAVIMLLLLGLLVRQVVATRDRTRLTQRLRTAATTDPLTGLHNRRFFEEVLDIEADRAMQRGDPLSLVLIDLDHFKQINDTYGHSVGDAVLIEVAQRLRRSFRAGDLLCRYGGEEFLCLLPGTGGREALDLAERVRQGLCATQVGVLGTDEQLTLTASLGVATAEPGTGRPVIDQLVDDADQAVYRAKALGRDRVVGSGRYAAPAFDTALPLPPALVWLADRVDRAVGEREHSAAVSRWALRTAARMGLDDAVQRRTAAAARVHDIGRVAAVAEGDGLHRGEDDRGHPEEGARLLTELADLPELAPLVRAHHEWYDGTGFPRGCAGTDIPVEARIITVCDAWSRLRSAALAVGEPALAGSCSQILAGRGTRFDPAVVDVFLSLVDDGAVDEPAALPPEHPVISGRRIP</sequence>
<feature type="domain" description="HD-GYP" evidence="3">
    <location>
        <begin position="459"/>
        <end position="679"/>
    </location>
</feature>
<evidence type="ECO:0000259" key="3">
    <source>
        <dbReference type="PROSITE" id="PS51832"/>
    </source>
</evidence>
<dbReference type="Gene3D" id="1.10.3210.10">
    <property type="entry name" value="Hypothetical protein af1432"/>
    <property type="match status" value="1"/>
</dbReference>
<dbReference type="InterPro" id="IPR000160">
    <property type="entry name" value="GGDEF_dom"/>
</dbReference>